<sequence>MSLNDIDKKRKIEIDDEVMCELQDEKRNKLSLDLAEILPLIALADVIQIKALQLLNNPSAISLSPTQEPNKQRIILLQAVPISTIELQTID</sequence>
<reference evidence="1 2" key="1">
    <citation type="submission" date="2024-01" db="EMBL/GenBank/DDBJ databases">
        <title>The genome of the rayed Mediterranean limpet Patella caerulea (Linnaeus, 1758).</title>
        <authorList>
            <person name="Anh-Thu Weber A."/>
            <person name="Halstead-Nussloch G."/>
        </authorList>
    </citation>
    <scope>NUCLEOTIDE SEQUENCE [LARGE SCALE GENOMIC DNA]</scope>
    <source>
        <strain evidence="1">AATW-2023a</strain>
        <tissue evidence="1">Whole specimen</tissue>
    </source>
</reference>
<keyword evidence="2" id="KW-1185">Reference proteome</keyword>
<organism evidence="1 2">
    <name type="scientific">Patella caerulea</name>
    <name type="common">Rayed Mediterranean limpet</name>
    <dbReference type="NCBI Taxonomy" id="87958"/>
    <lineage>
        <taxon>Eukaryota</taxon>
        <taxon>Metazoa</taxon>
        <taxon>Spiralia</taxon>
        <taxon>Lophotrochozoa</taxon>
        <taxon>Mollusca</taxon>
        <taxon>Gastropoda</taxon>
        <taxon>Patellogastropoda</taxon>
        <taxon>Patelloidea</taxon>
        <taxon>Patellidae</taxon>
        <taxon>Patella</taxon>
    </lineage>
</organism>
<comment type="caution">
    <text evidence="1">The sequence shown here is derived from an EMBL/GenBank/DDBJ whole genome shotgun (WGS) entry which is preliminary data.</text>
</comment>
<dbReference type="Proteomes" id="UP001347796">
    <property type="component" value="Unassembled WGS sequence"/>
</dbReference>
<gene>
    <name evidence="1" type="ORF">SNE40_010044</name>
</gene>
<dbReference type="EMBL" id="JAZGQO010000007">
    <property type="protein sequence ID" value="KAK6182334.1"/>
    <property type="molecule type" value="Genomic_DNA"/>
</dbReference>
<evidence type="ECO:0000313" key="1">
    <source>
        <dbReference type="EMBL" id="KAK6182334.1"/>
    </source>
</evidence>
<proteinExistence type="predicted"/>
<dbReference type="AlphaFoldDB" id="A0AAN8JUH0"/>
<protein>
    <submittedName>
        <fullName evidence="1">Uncharacterized protein</fullName>
    </submittedName>
</protein>
<name>A0AAN8JUH0_PATCE</name>
<accession>A0AAN8JUH0</accession>
<evidence type="ECO:0000313" key="2">
    <source>
        <dbReference type="Proteomes" id="UP001347796"/>
    </source>
</evidence>